<dbReference type="HOGENOM" id="CLU_006958_2_0_7"/>
<dbReference type="GO" id="GO:0009307">
    <property type="term" value="P:DNA restriction-modification system"/>
    <property type="evidence" value="ECO:0007669"/>
    <property type="project" value="UniProtKB-KW"/>
</dbReference>
<protein>
    <recommendedName>
        <fullName evidence="1">DNA (cytosine-5-)-methyltransferase</fullName>
        <ecNumber evidence="1">2.1.1.37</ecNumber>
    </recommendedName>
</protein>
<dbReference type="Proteomes" id="UP000008963">
    <property type="component" value="Chromosome"/>
</dbReference>
<dbReference type="eggNOG" id="COG0270">
    <property type="taxonomic scope" value="Bacteria"/>
</dbReference>
<evidence type="ECO:0000256" key="6">
    <source>
        <dbReference type="ARBA" id="ARBA00047422"/>
    </source>
</evidence>
<keyword evidence="10" id="KW-1185">Reference proteome</keyword>
<dbReference type="InterPro" id="IPR001525">
    <property type="entry name" value="C5_MeTfrase"/>
</dbReference>
<keyword evidence="5" id="KW-0680">Restriction system</keyword>
<dbReference type="GO" id="GO:0044027">
    <property type="term" value="P:negative regulation of gene expression via chromosomal CpG island methylation"/>
    <property type="evidence" value="ECO:0007669"/>
    <property type="project" value="TreeGrafter"/>
</dbReference>
<dbReference type="GO" id="GO:0003886">
    <property type="term" value="F:DNA (cytosine-5-)-methyltransferase activity"/>
    <property type="evidence" value="ECO:0007669"/>
    <property type="project" value="UniProtKB-EC"/>
</dbReference>
<evidence type="ECO:0000256" key="7">
    <source>
        <dbReference type="PROSITE-ProRule" id="PRU01016"/>
    </source>
</evidence>
<evidence type="ECO:0000256" key="2">
    <source>
        <dbReference type="ARBA" id="ARBA00022603"/>
    </source>
</evidence>
<keyword evidence="4 7" id="KW-0949">S-adenosyl-L-methionine</keyword>
<dbReference type="GO" id="GO:0032259">
    <property type="term" value="P:methylation"/>
    <property type="evidence" value="ECO:0007669"/>
    <property type="project" value="UniProtKB-KW"/>
</dbReference>
<feature type="active site" evidence="7">
    <location>
        <position position="83"/>
    </location>
</feature>
<evidence type="ECO:0000256" key="1">
    <source>
        <dbReference type="ARBA" id="ARBA00011975"/>
    </source>
</evidence>
<comment type="similarity">
    <text evidence="7 8">Belongs to the class I-like SAM-binding methyltransferase superfamily. C5-methyltransferase family.</text>
</comment>
<dbReference type="RefSeq" id="WP_014244516.1">
    <property type="nucleotide sequence ID" value="NC_016620.1"/>
</dbReference>
<dbReference type="InterPro" id="IPR031303">
    <property type="entry name" value="C5_meth_CS"/>
</dbReference>
<dbReference type="PRINTS" id="PR00105">
    <property type="entry name" value="C5METTRFRASE"/>
</dbReference>
<dbReference type="OrthoDB" id="5288620at2"/>
<accession>E1X2G8</accession>
<dbReference type="NCBIfam" id="TIGR00675">
    <property type="entry name" value="dcm"/>
    <property type="match status" value="1"/>
</dbReference>
<evidence type="ECO:0000313" key="10">
    <source>
        <dbReference type="Proteomes" id="UP000008963"/>
    </source>
</evidence>
<dbReference type="InterPro" id="IPR050390">
    <property type="entry name" value="C5-Methyltransferase"/>
</dbReference>
<dbReference type="PATRIC" id="fig|862908.3.peg.1820"/>
<dbReference type="PROSITE" id="PS51679">
    <property type="entry name" value="SAM_MT_C5"/>
    <property type="match status" value="1"/>
</dbReference>
<dbReference type="EC" id="2.1.1.37" evidence="1"/>
<evidence type="ECO:0000256" key="3">
    <source>
        <dbReference type="ARBA" id="ARBA00022679"/>
    </source>
</evidence>
<name>E1X2G8_HALMS</name>
<evidence type="ECO:0000313" key="9">
    <source>
        <dbReference type="EMBL" id="CBW26735.1"/>
    </source>
</evidence>
<reference evidence="10" key="1">
    <citation type="journal article" date="2013" name="ISME J.">
        <title>A small predatory core genome in the divergent marine Bacteriovorax marinus SJ and the terrestrial Bdellovibrio bacteriovorus.</title>
        <authorList>
            <person name="Crossman L.C."/>
            <person name="Chen H."/>
            <person name="Cerdeno-Tarraga A.M."/>
            <person name="Brooks K."/>
            <person name="Quail M.A."/>
            <person name="Pineiro S.A."/>
            <person name="Hobley L."/>
            <person name="Sockett R.E."/>
            <person name="Bentley S.D."/>
            <person name="Parkhill J."/>
            <person name="Williams H.N."/>
            <person name="Stine O.C."/>
        </authorList>
    </citation>
    <scope>NUCLEOTIDE SEQUENCE [LARGE SCALE GENOMIC DNA]</scope>
    <source>
        <strain evidence="10">ATCC BAA-682 / DSM 15412 / SJ</strain>
    </source>
</reference>
<dbReference type="Pfam" id="PF00145">
    <property type="entry name" value="DNA_methylase"/>
    <property type="match status" value="1"/>
</dbReference>
<dbReference type="InterPro" id="IPR029063">
    <property type="entry name" value="SAM-dependent_MTases_sf"/>
</dbReference>
<dbReference type="EMBL" id="FQ312005">
    <property type="protein sequence ID" value="CBW26735.1"/>
    <property type="molecule type" value="Genomic_DNA"/>
</dbReference>
<proteinExistence type="inferred from homology"/>
<evidence type="ECO:0000256" key="4">
    <source>
        <dbReference type="ARBA" id="ARBA00022691"/>
    </source>
</evidence>
<dbReference type="Gene3D" id="3.40.50.150">
    <property type="entry name" value="Vaccinia Virus protein VP39"/>
    <property type="match status" value="1"/>
</dbReference>
<evidence type="ECO:0000256" key="5">
    <source>
        <dbReference type="ARBA" id="ARBA00022747"/>
    </source>
</evidence>
<dbReference type="Gene3D" id="3.90.120.10">
    <property type="entry name" value="DNA Methylase, subunit A, domain 2"/>
    <property type="match status" value="1"/>
</dbReference>
<dbReference type="PANTHER" id="PTHR10629">
    <property type="entry name" value="CYTOSINE-SPECIFIC METHYLTRANSFERASE"/>
    <property type="match status" value="1"/>
</dbReference>
<sequence>MTKNVLNFIDIFAGAGGLSCGLELAGMKCVLGIDANKHAMETFARNHKHAQTYCGDITKLTKKELLKKLDGNHVHVVVGGPPCQGFSTVGLGNPDDMRNTLFLEFCRIVKTTMPYFVVIENVTGLLAKKNEKTLQNIFKKFRSLGYEMDVQVMSSQNYGVPEKRRRTILIGSRVNCDIVFPKHTHDTVMAKTFRPPMTVGDALENLETKKGKLYNHDLEQAMIKSKIDLKRLKRIPEGKGIRYQADEKKYLTPSLKLGVDWENLRENRFRQTKYQRLDRSLPSPTIMTHRHSYYHPVEHRYLTQREAAALQSFPNDFEFMGPLSAQWRQIGNAVPPLMAKAIGKSLKSMYKSYLQNQDTKTSQKSNHRDKIRNVREKAFVYKK</sequence>
<dbReference type="PANTHER" id="PTHR10629:SF52">
    <property type="entry name" value="DNA (CYTOSINE-5)-METHYLTRANSFERASE 1"/>
    <property type="match status" value="1"/>
</dbReference>
<dbReference type="STRING" id="862908.BMS_1919"/>
<keyword evidence="2 7" id="KW-0489">Methyltransferase</keyword>
<gene>
    <name evidence="9" type="ordered locus">BMS_1919</name>
</gene>
<evidence type="ECO:0000256" key="8">
    <source>
        <dbReference type="RuleBase" id="RU000416"/>
    </source>
</evidence>
<comment type="catalytic activity">
    <reaction evidence="6">
        <text>a 2'-deoxycytidine in DNA + S-adenosyl-L-methionine = a 5-methyl-2'-deoxycytidine in DNA + S-adenosyl-L-homocysteine + H(+)</text>
        <dbReference type="Rhea" id="RHEA:13681"/>
        <dbReference type="Rhea" id="RHEA-COMP:11369"/>
        <dbReference type="Rhea" id="RHEA-COMP:11370"/>
        <dbReference type="ChEBI" id="CHEBI:15378"/>
        <dbReference type="ChEBI" id="CHEBI:57856"/>
        <dbReference type="ChEBI" id="CHEBI:59789"/>
        <dbReference type="ChEBI" id="CHEBI:85452"/>
        <dbReference type="ChEBI" id="CHEBI:85454"/>
        <dbReference type="EC" id="2.1.1.37"/>
    </reaction>
</comment>
<dbReference type="SUPFAM" id="SSF53335">
    <property type="entry name" value="S-adenosyl-L-methionine-dependent methyltransferases"/>
    <property type="match status" value="1"/>
</dbReference>
<organism evidence="9 10">
    <name type="scientific">Halobacteriovorax marinus (strain ATCC BAA-682 / DSM 15412 / SJ)</name>
    <name type="common">Bacteriovorax marinus</name>
    <dbReference type="NCBI Taxonomy" id="862908"/>
    <lineage>
        <taxon>Bacteria</taxon>
        <taxon>Pseudomonadati</taxon>
        <taxon>Bdellovibrionota</taxon>
        <taxon>Bacteriovoracia</taxon>
        <taxon>Bacteriovoracales</taxon>
        <taxon>Halobacteriovoraceae</taxon>
        <taxon>Halobacteriovorax</taxon>
    </lineage>
</organism>
<dbReference type="REBASE" id="32678">
    <property type="entry name" value="M.BmaSJORF1919P"/>
</dbReference>
<dbReference type="KEGG" id="bmx:BMS_1919"/>
<dbReference type="GO" id="GO:0003677">
    <property type="term" value="F:DNA binding"/>
    <property type="evidence" value="ECO:0007669"/>
    <property type="project" value="TreeGrafter"/>
</dbReference>
<keyword evidence="3 7" id="KW-0808">Transferase</keyword>
<dbReference type="PROSITE" id="PS00095">
    <property type="entry name" value="C5_MTASE_2"/>
    <property type="match status" value="1"/>
</dbReference>
<dbReference type="AlphaFoldDB" id="E1X2G8"/>